<keyword evidence="3" id="KW-1185">Reference proteome</keyword>
<evidence type="ECO:0000256" key="1">
    <source>
        <dbReference type="SAM" id="MobiDB-lite"/>
    </source>
</evidence>
<dbReference type="AlphaFoldDB" id="A0A392NX52"/>
<evidence type="ECO:0000313" key="2">
    <source>
        <dbReference type="EMBL" id="MCI03055.1"/>
    </source>
</evidence>
<dbReference type="EMBL" id="LXQA010051066">
    <property type="protein sequence ID" value="MCI03055.1"/>
    <property type="molecule type" value="Genomic_DNA"/>
</dbReference>
<evidence type="ECO:0000313" key="3">
    <source>
        <dbReference type="Proteomes" id="UP000265520"/>
    </source>
</evidence>
<dbReference type="Proteomes" id="UP000265520">
    <property type="component" value="Unassembled WGS sequence"/>
</dbReference>
<feature type="compositionally biased region" description="Basic and acidic residues" evidence="1">
    <location>
        <begin position="91"/>
        <end position="103"/>
    </location>
</feature>
<comment type="caution">
    <text evidence="2">The sequence shown here is derived from an EMBL/GenBank/DDBJ whole genome shotgun (WGS) entry which is preliminary data.</text>
</comment>
<feature type="region of interest" description="Disordered" evidence="1">
    <location>
        <begin position="26"/>
        <end position="130"/>
    </location>
</feature>
<accession>A0A392NX52</accession>
<proteinExistence type="predicted"/>
<protein>
    <submittedName>
        <fullName evidence="2">Envelope-like protein</fullName>
    </submittedName>
</protein>
<sequence>MSVNDEDNLSADKSVATDTVVVNVDDIQSEEVSVERTPGPSIAKRLRSGSGKVVPSASEPGKTPKTTKKSSLKPVLYGPKKTWSKGVPSTETKKKNLKRKEAPSSDSEYDVEPDVPTIGASSRKSIGGKK</sequence>
<name>A0A392NX52_9FABA</name>
<reference evidence="2 3" key="1">
    <citation type="journal article" date="2018" name="Front. Plant Sci.">
        <title>Red Clover (Trifolium pratense) and Zigzag Clover (T. medium) - A Picture of Genomic Similarities and Differences.</title>
        <authorList>
            <person name="Dluhosova J."/>
            <person name="Istvanek J."/>
            <person name="Nedelnik J."/>
            <person name="Repkova J."/>
        </authorList>
    </citation>
    <scope>NUCLEOTIDE SEQUENCE [LARGE SCALE GENOMIC DNA]</scope>
    <source>
        <strain evidence="3">cv. 10/8</strain>
        <tissue evidence="2">Leaf</tissue>
    </source>
</reference>
<organism evidence="2 3">
    <name type="scientific">Trifolium medium</name>
    <dbReference type="NCBI Taxonomy" id="97028"/>
    <lineage>
        <taxon>Eukaryota</taxon>
        <taxon>Viridiplantae</taxon>
        <taxon>Streptophyta</taxon>
        <taxon>Embryophyta</taxon>
        <taxon>Tracheophyta</taxon>
        <taxon>Spermatophyta</taxon>
        <taxon>Magnoliopsida</taxon>
        <taxon>eudicotyledons</taxon>
        <taxon>Gunneridae</taxon>
        <taxon>Pentapetalae</taxon>
        <taxon>rosids</taxon>
        <taxon>fabids</taxon>
        <taxon>Fabales</taxon>
        <taxon>Fabaceae</taxon>
        <taxon>Papilionoideae</taxon>
        <taxon>50 kb inversion clade</taxon>
        <taxon>NPAAA clade</taxon>
        <taxon>Hologalegina</taxon>
        <taxon>IRL clade</taxon>
        <taxon>Trifolieae</taxon>
        <taxon>Trifolium</taxon>
    </lineage>
</organism>
<feature type="non-terminal residue" evidence="2">
    <location>
        <position position="130"/>
    </location>
</feature>